<dbReference type="CDD" id="cd06261">
    <property type="entry name" value="TM_PBP2"/>
    <property type="match status" value="1"/>
</dbReference>
<dbReference type="EMBL" id="LJRI01001336">
    <property type="protein sequence ID" value="KPY64452.1"/>
    <property type="molecule type" value="Genomic_DNA"/>
</dbReference>
<comment type="caution">
    <text evidence="7">The sequence shown here is derived from an EMBL/GenBank/DDBJ whole genome shotgun (WGS) entry which is preliminary data.</text>
</comment>
<feature type="transmembrane region" description="Helical" evidence="5">
    <location>
        <begin position="193"/>
        <end position="214"/>
    </location>
</feature>
<feature type="domain" description="ABC transmembrane type-1" evidence="6">
    <location>
        <begin position="186"/>
        <end position="370"/>
    </location>
</feature>
<reference evidence="7 8" key="1">
    <citation type="submission" date="2015-09" db="EMBL/GenBank/DDBJ databases">
        <title>Genome announcement of multiple Pseudomonas syringae strains.</title>
        <authorList>
            <person name="Thakur S."/>
            <person name="Wang P.W."/>
            <person name="Gong Y."/>
            <person name="Weir B.S."/>
            <person name="Guttman D.S."/>
        </authorList>
    </citation>
    <scope>NUCLEOTIDE SEQUENCE [LARGE SCALE GENOMIC DNA]</scope>
    <source>
        <strain evidence="7 8">ICMP16929</strain>
    </source>
</reference>
<evidence type="ECO:0000256" key="1">
    <source>
        <dbReference type="ARBA" id="ARBA00004651"/>
    </source>
</evidence>
<dbReference type="InterPro" id="IPR035906">
    <property type="entry name" value="MetI-like_sf"/>
</dbReference>
<keyword evidence="4 5" id="KW-0472">Membrane</keyword>
<dbReference type="InterPro" id="IPR016040">
    <property type="entry name" value="NAD(P)-bd_dom"/>
</dbReference>
<dbReference type="Gene3D" id="1.10.3720.10">
    <property type="entry name" value="MetI-like"/>
    <property type="match status" value="1"/>
</dbReference>
<gene>
    <name evidence="7" type="ORF">ALO94_200967</name>
</gene>
<dbReference type="FunFam" id="1.10.3720.10:FF:000064">
    <property type="entry name" value="ABC transporter, permease protein"/>
    <property type="match status" value="1"/>
</dbReference>
<dbReference type="PANTHER" id="PTHR47129">
    <property type="entry name" value="QUINONE OXIDOREDUCTASE 2"/>
    <property type="match status" value="1"/>
</dbReference>
<keyword evidence="3 5" id="KW-1133">Transmembrane helix</keyword>
<dbReference type="Pfam" id="PF00528">
    <property type="entry name" value="BPD_transp_1"/>
    <property type="match status" value="1"/>
</dbReference>
<dbReference type="InterPro" id="IPR000515">
    <property type="entry name" value="MetI-like"/>
</dbReference>
<evidence type="ECO:0000256" key="5">
    <source>
        <dbReference type="RuleBase" id="RU363032"/>
    </source>
</evidence>
<dbReference type="InterPro" id="IPR052718">
    <property type="entry name" value="NmrA-type_oxidoreductase"/>
</dbReference>
<dbReference type="GO" id="GO:0055085">
    <property type="term" value="P:transmembrane transport"/>
    <property type="evidence" value="ECO:0007669"/>
    <property type="project" value="InterPro"/>
</dbReference>
<name>A0A0Q0AMV5_PSESX</name>
<dbReference type="Gene3D" id="3.40.50.720">
    <property type="entry name" value="NAD(P)-binding Rossmann-like Domain"/>
    <property type="match status" value="1"/>
</dbReference>
<dbReference type="Pfam" id="PF13460">
    <property type="entry name" value="NAD_binding_10"/>
    <property type="match status" value="1"/>
</dbReference>
<keyword evidence="5" id="KW-0813">Transport</keyword>
<accession>A0A0Q0AMV5</accession>
<dbReference type="SUPFAM" id="SSF51735">
    <property type="entry name" value="NAD(P)-binding Rossmann-fold domains"/>
    <property type="match status" value="1"/>
</dbReference>
<dbReference type="PROSITE" id="PS50928">
    <property type="entry name" value="ABC_TM1"/>
    <property type="match status" value="1"/>
</dbReference>
<dbReference type="GO" id="GO:0005886">
    <property type="term" value="C:plasma membrane"/>
    <property type="evidence" value="ECO:0007669"/>
    <property type="project" value="UniProtKB-SubCell"/>
</dbReference>
<sequence length="382" mass="41308">MIVVTGATGQLGRLVIEQLLARVPAEQIVAAVRSPEKATDLSAKGVQVRHADYSQPATLDSAFAGADKVLLISSSEIGQRFSQHKAVIDAAKRAGVRLLAYTSVQHAEASTLGLAKEHVETEAYLRASVLPFALLLFAYFMGSATRLAENPTDKLLPSAVQMADAVNRMAFTADTRTGDYLLWQDSASSLKRLAIGLGISALLGLCLGIAAGILPLFGAPLSPLLTVLSMVPPLAILPILFIVFGLGELSKVMLIVIGITPILARDLEQRAREIPIELLIKAQTLGASTWTLILRVVLPQLLPRLLIALRLVLGSAWLFLIAAEAIASTDGLGYRIFLVRRYLAMDVILPYVVWITLLAWLMDWGLKALTRRAFPWYEGARA</sequence>
<dbReference type="PANTHER" id="PTHR47129:SF1">
    <property type="entry name" value="NMRA-LIKE DOMAIN-CONTAINING PROTEIN"/>
    <property type="match status" value="1"/>
</dbReference>
<dbReference type="InterPro" id="IPR036291">
    <property type="entry name" value="NAD(P)-bd_dom_sf"/>
</dbReference>
<feature type="transmembrane region" description="Helical" evidence="5">
    <location>
        <begin position="234"/>
        <end position="257"/>
    </location>
</feature>
<organism evidence="7 8">
    <name type="scientific">Pseudomonas syringae pv. spinaceae</name>
    <dbReference type="NCBI Taxonomy" id="264459"/>
    <lineage>
        <taxon>Bacteria</taxon>
        <taxon>Pseudomonadati</taxon>
        <taxon>Pseudomonadota</taxon>
        <taxon>Gammaproteobacteria</taxon>
        <taxon>Pseudomonadales</taxon>
        <taxon>Pseudomonadaceae</taxon>
        <taxon>Pseudomonas</taxon>
        <taxon>Pseudomonas syringae</taxon>
    </lineage>
</organism>
<dbReference type="PATRIC" id="fig|264459.3.peg.1400"/>
<feature type="transmembrane region" description="Helical" evidence="5">
    <location>
        <begin position="343"/>
        <end position="362"/>
    </location>
</feature>
<proteinExistence type="inferred from homology"/>
<evidence type="ECO:0000259" key="6">
    <source>
        <dbReference type="PROSITE" id="PS50928"/>
    </source>
</evidence>
<evidence type="ECO:0000313" key="7">
    <source>
        <dbReference type="EMBL" id="KPY64452.1"/>
    </source>
</evidence>
<dbReference type="RefSeq" id="WP_080397366.1">
    <property type="nucleotide sequence ID" value="NZ_LJRI01001336.1"/>
</dbReference>
<keyword evidence="2 5" id="KW-0812">Transmembrane</keyword>
<evidence type="ECO:0000256" key="2">
    <source>
        <dbReference type="ARBA" id="ARBA00022692"/>
    </source>
</evidence>
<dbReference type="AlphaFoldDB" id="A0A0Q0AMV5"/>
<evidence type="ECO:0000256" key="4">
    <source>
        <dbReference type="ARBA" id="ARBA00023136"/>
    </source>
</evidence>
<dbReference type="SUPFAM" id="SSF161098">
    <property type="entry name" value="MetI-like"/>
    <property type="match status" value="1"/>
</dbReference>
<comment type="similarity">
    <text evidence="5">Belongs to the binding-protein-dependent transport system permease family.</text>
</comment>
<evidence type="ECO:0000256" key="3">
    <source>
        <dbReference type="ARBA" id="ARBA00022989"/>
    </source>
</evidence>
<protein>
    <submittedName>
        <fullName evidence="7">Aldehyde dehydrogenase family protein</fullName>
    </submittedName>
</protein>
<evidence type="ECO:0000313" key="8">
    <source>
        <dbReference type="Proteomes" id="UP000050384"/>
    </source>
</evidence>
<dbReference type="Proteomes" id="UP000050384">
    <property type="component" value="Unassembled WGS sequence"/>
</dbReference>
<comment type="subcellular location">
    <subcellularLocation>
        <location evidence="1 5">Cell membrane</location>
        <topology evidence="1 5">Multi-pass membrane protein</topology>
    </subcellularLocation>
</comment>
<feature type="transmembrane region" description="Helical" evidence="5">
    <location>
        <begin position="304"/>
        <end position="323"/>
    </location>
</feature>